<dbReference type="Gene3D" id="3.30.70.260">
    <property type="match status" value="1"/>
</dbReference>
<feature type="region of interest" description="Disordered" evidence="1">
    <location>
        <begin position="513"/>
        <end position="533"/>
    </location>
</feature>
<feature type="region of interest" description="Disordered" evidence="1">
    <location>
        <begin position="361"/>
        <end position="398"/>
    </location>
</feature>
<name>A0A2V3IHA7_9FLOR</name>
<dbReference type="InterPro" id="IPR007454">
    <property type="entry name" value="UPF0250_YbeD-like"/>
</dbReference>
<proteinExistence type="predicted"/>
<feature type="compositionally biased region" description="Acidic residues" evidence="1">
    <location>
        <begin position="309"/>
        <end position="331"/>
    </location>
</feature>
<feature type="compositionally biased region" description="Acidic residues" evidence="1">
    <location>
        <begin position="89"/>
        <end position="149"/>
    </location>
</feature>
<dbReference type="Proteomes" id="UP000247409">
    <property type="component" value="Unassembled WGS sequence"/>
</dbReference>
<keyword evidence="3" id="KW-1185">Reference proteome</keyword>
<feature type="region of interest" description="Disordered" evidence="1">
    <location>
        <begin position="307"/>
        <end position="331"/>
    </location>
</feature>
<feature type="compositionally biased region" description="Polar residues" evidence="1">
    <location>
        <begin position="270"/>
        <end position="290"/>
    </location>
</feature>
<feature type="region of interest" description="Disordered" evidence="1">
    <location>
        <begin position="89"/>
        <end position="242"/>
    </location>
</feature>
<dbReference type="InterPro" id="IPR027471">
    <property type="entry name" value="YbeD-like_sf"/>
</dbReference>
<feature type="region of interest" description="Disordered" evidence="1">
    <location>
        <begin position="268"/>
        <end position="291"/>
    </location>
</feature>
<gene>
    <name evidence="2" type="ORF">BWQ96_08901</name>
</gene>
<dbReference type="EMBL" id="NBIV01000218">
    <property type="protein sequence ID" value="PXF41403.1"/>
    <property type="molecule type" value="Genomic_DNA"/>
</dbReference>
<evidence type="ECO:0000313" key="3">
    <source>
        <dbReference type="Proteomes" id="UP000247409"/>
    </source>
</evidence>
<feature type="compositionally biased region" description="Acidic residues" evidence="1">
    <location>
        <begin position="368"/>
        <end position="378"/>
    </location>
</feature>
<dbReference type="AlphaFoldDB" id="A0A2V3IHA7"/>
<feature type="compositionally biased region" description="Basic and acidic residues" evidence="1">
    <location>
        <begin position="521"/>
        <end position="533"/>
    </location>
</feature>
<comment type="caution">
    <text evidence="2">The sequence shown here is derived from an EMBL/GenBank/DDBJ whole genome shotgun (WGS) entry which is preliminary data.</text>
</comment>
<dbReference type="Pfam" id="PF04359">
    <property type="entry name" value="DUF493"/>
    <property type="match status" value="1"/>
</dbReference>
<sequence>MTQRAPTYRISSTVVMNTKRRPRTSNGKSESEPSRPSAISDENLSGVQEIESGEQEVLLAGPENEALEGWSPVAADEGDVPIEALLLGEDEAEETLDDEEILLDGDFDEDSGDLNVEDVFEEDDEAEDDEAEGIDEDDDEESLEEDDELAAQASSGDFDEDEIPIPGVQKRRVRSSSRSGTVTLDDIDEDDNIDSSEDVLDPLADGFEPVFEVGDSGRDEPSASLTTVKDEQRTEEFDEESAEDIRNAANILSKSGILGIGLGEAETDDISQSQANSVALSDNDSTTVNAELSGDDLDFEKLLSFEDKPETEEKEEVVDKEPDEVEDIDADYDDEYTLTTESSVGRVWELNEDTYVTITEPGEAYPYELDEEDEEDQEMSTVRRGKQGGWSGGLASYPASSDLPVGSKEWIARRSYELIAESSAVDMFRWTKRHLTAPPLIDGLYPDERPEPVPLGKQILKLSTPETSASVTGTGLFQENLSATEEEGTMAPMRGEAQDDEGLEDYVAEILVEPGNGSGPEDEKKRRGVEDAFEKDRSAMDRSMTFPYVYKFKIEGSGEGFPECVQDIVKNTLGRDIEDLPLAVERSGRYDRVEFNLTLENSKEITDLFDALRTDARIKRSYG</sequence>
<dbReference type="SUPFAM" id="SSF117991">
    <property type="entry name" value="YbeD/HP0495-like"/>
    <property type="match status" value="1"/>
</dbReference>
<evidence type="ECO:0000256" key="1">
    <source>
        <dbReference type="SAM" id="MobiDB-lite"/>
    </source>
</evidence>
<feature type="region of interest" description="Disordered" evidence="1">
    <location>
        <begin position="1"/>
        <end position="45"/>
    </location>
</feature>
<protein>
    <submittedName>
        <fullName evidence="2">Uncharacterized protein</fullName>
    </submittedName>
</protein>
<dbReference type="OrthoDB" id="11716at2759"/>
<evidence type="ECO:0000313" key="2">
    <source>
        <dbReference type="EMBL" id="PXF41403.1"/>
    </source>
</evidence>
<accession>A0A2V3IHA7</accession>
<organism evidence="2 3">
    <name type="scientific">Gracilariopsis chorda</name>
    <dbReference type="NCBI Taxonomy" id="448386"/>
    <lineage>
        <taxon>Eukaryota</taxon>
        <taxon>Rhodophyta</taxon>
        <taxon>Florideophyceae</taxon>
        <taxon>Rhodymeniophycidae</taxon>
        <taxon>Gracilariales</taxon>
        <taxon>Gracilariaceae</taxon>
        <taxon>Gracilariopsis</taxon>
    </lineage>
</organism>
<reference evidence="2 3" key="1">
    <citation type="journal article" date="2018" name="Mol. Biol. Evol.">
        <title>Analysis of the draft genome of the red seaweed Gracilariopsis chorda provides insights into genome size evolution in Rhodophyta.</title>
        <authorList>
            <person name="Lee J."/>
            <person name="Yang E.C."/>
            <person name="Graf L."/>
            <person name="Yang J.H."/>
            <person name="Qiu H."/>
            <person name="Zel Zion U."/>
            <person name="Chan C.X."/>
            <person name="Stephens T.G."/>
            <person name="Weber A.P.M."/>
            <person name="Boo G.H."/>
            <person name="Boo S.M."/>
            <person name="Kim K.M."/>
            <person name="Shin Y."/>
            <person name="Jung M."/>
            <person name="Lee S.J."/>
            <person name="Yim H.S."/>
            <person name="Lee J.H."/>
            <person name="Bhattacharya D."/>
            <person name="Yoon H.S."/>
        </authorList>
    </citation>
    <scope>NUCLEOTIDE SEQUENCE [LARGE SCALE GENOMIC DNA]</scope>
    <source>
        <strain evidence="2 3">SKKU-2015</strain>
        <tissue evidence="2">Whole body</tissue>
    </source>
</reference>
<feature type="compositionally biased region" description="Acidic residues" evidence="1">
    <location>
        <begin position="185"/>
        <end position="200"/>
    </location>
</feature>
<feature type="compositionally biased region" description="Polar residues" evidence="1">
    <location>
        <begin position="1"/>
        <end position="16"/>
    </location>
</feature>